<gene>
    <name evidence="6" type="ORF">CTRG_05808</name>
</gene>
<feature type="compositionally biased region" description="Basic and acidic residues" evidence="3">
    <location>
        <begin position="54"/>
        <end position="65"/>
    </location>
</feature>
<dbReference type="Pfam" id="PF13339">
    <property type="entry name" value="AATF-Che1"/>
    <property type="match status" value="1"/>
</dbReference>
<dbReference type="STRING" id="294747.C5MIB5"/>
<dbReference type="eggNOG" id="KOG2773">
    <property type="taxonomic scope" value="Eukaryota"/>
</dbReference>
<dbReference type="OrthoDB" id="5783963at2759"/>
<name>C5MIB5_CANTT</name>
<dbReference type="HOGENOM" id="CLU_018299_2_2_1"/>
<dbReference type="RefSeq" id="XP_002546330.1">
    <property type="nucleotide sequence ID" value="XM_002546284.1"/>
</dbReference>
<dbReference type="PANTHER" id="PTHR15565:SF0">
    <property type="entry name" value="PROTEIN AATF"/>
    <property type="match status" value="1"/>
</dbReference>
<evidence type="ECO:0000256" key="2">
    <source>
        <dbReference type="ARBA" id="ARBA00013850"/>
    </source>
</evidence>
<dbReference type="GO" id="GO:0000462">
    <property type="term" value="P:maturation of SSU-rRNA from tricistronic rRNA transcript (SSU-rRNA, 5.8S rRNA, LSU-rRNA)"/>
    <property type="evidence" value="ECO:0007669"/>
    <property type="project" value="EnsemblFungi"/>
</dbReference>
<dbReference type="Pfam" id="PF08164">
    <property type="entry name" value="TRAUB"/>
    <property type="match status" value="1"/>
</dbReference>
<feature type="compositionally biased region" description="Acidic residues" evidence="3">
    <location>
        <begin position="93"/>
        <end position="161"/>
    </location>
</feature>
<dbReference type="EMBL" id="GG692404">
    <property type="protein sequence ID" value="EER30409.1"/>
    <property type="molecule type" value="Genomic_DNA"/>
</dbReference>
<feature type="domain" description="Apoptosis-antagonizing transcription factor C-terminal" evidence="4">
    <location>
        <begin position="410"/>
        <end position="491"/>
    </location>
</feature>
<dbReference type="GO" id="GO:0032040">
    <property type="term" value="C:small-subunit processome"/>
    <property type="evidence" value="ECO:0007669"/>
    <property type="project" value="EnsemblFungi"/>
</dbReference>
<feature type="domain" description="AATF leucine zipper-containing" evidence="5">
    <location>
        <begin position="192"/>
        <end position="310"/>
    </location>
</feature>
<evidence type="ECO:0000259" key="5">
    <source>
        <dbReference type="Pfam" id="PF13339"/>
    </source>
</evidence>
<accession>C5MIB5</accession>
<feature type="compositionally biased region" description="Basic and acidic residues" evidence="3">
    <location>
        <begin position="364"/>
        <end position="377"/>
    </location>
</feature>
<evidence type="ECO:0000256" key="1">
    <source>
        <dbReference type="ARBA" id="ARBA00008966"/>
    </source>
</evidence>
<feature type="region of interest" description="Disordered" evidence="3">
    <location>
        <begin position="13"/>
        <end position="169"/>
    </location>
</feature>
<feature type="region of interest" description="Disordered" evidence="3">
    <location>
        <begin position="499"/>
        <end position="526"/>
    </location>
</feature>
<reference evidence="6 7" key="1">
    <citation type="journal article" date="2009" name="Nature">
        <title>Evolution of pathogenicity and sexual reproduction in eight Candida genomes.</title>
        <authorList>
            <person name="Butler G."/>
            <person name="Rasmussen M.D."/>
            <person name="Lin M.F."/>
            <person name="Santos M.A."/>
            <person name="Sakthikumar S."/>
            <person name="Munro C.A."/>
            <person name="Rheinbay E."/>
            <person name="Grabherr M."/>
            <person name="Forche A."/>
            <person name="Reedy J.L."/>
            <person name="Agrafioti I."/>
            <person name="Arnaud M.B."/>
            <person name="Bates S."/>
            <person name="Brown A.J."/>
            <person name="Brunke S."/>
            <person name="Costanzo M.C."/>
            <person name="Fitzpatrick D.A."/>
            <person name="de Groot P.W."/>
            <person name="Harris D."/>
            <person name="Hoyer L.L."/>
            <person name="Hube B."/>
            <person name="Klis F.M."/>
            <person name="Kodira C."/>
            <person name="Lennard N."/>
            <person name="Logue M.E."/>
            <person name="Martin R."/>
            <person name="Neiman A.M."/>
            <person name="Nikolaou E."/>
            <person name="Quail M.A."/>
            <person name="Quinn J."/>
            <person name="Santos M.C."/>
            <person name="Schmitzberger F.F."/>
            <person name="Sherlock G."/>
            <person name="Shah P."/>
            <person name="Silverstein K.A."/>
            <person name="Skrzypek M.S."/>
            <person name="Soll D."/>
            <person name="Staggs R."/>
            <person name="Stansfield I."/>
            <person name="Stumpf M.P."/>
            <person name="Sudbery P.E."/>
            <person name="Srikantha T."/>
            <person name="Zeng Q."/>
            <person name="Berman J."/>
            <person name="Berriman M."/>
            <person name="Heitman J."/>
            <person name="Gow N.A."/>
            <person name="Lorenz M.C."/>
            <person name="Birren B.W."/>
            <person name="Kellis M."/>
            <person name="Cuomo C.A."/>
        </authorList>
    </citation>
    <scope>NUCLEOTIDE SEQUENCE [LARGE SCALE GENOMIC DNA]</scope>
    <source>
        <strain evidence="7">ATCC MYA-3404 / T1</strain>
    </source>
</reference>
<protein>
    <recommendedName>
        <fullName evidence="2">Protein BFR2</fullName>
    </recommendedName>
</protein>
<evidence type="ECO:0000313" key="6">
    <source>
        <dbReference type="EMBL" id="EER30409.1"/>
    </source>
</evidence>
<sequence>MAKKSLADQISSLYTPKTDYDIEDHDLGQANGDHIFDHNDGSDIGSEDEDDDEELRKEHYVETSKSKLRQNNTRVNLGEKYVGDVVSRNDLYNNDDDASEQEGEEESEEEVEVEEAINSNEEEEEISDVSESEEEGNQSDSDEEDEDEEEDEESESEEEESSSSHKRQLLKQLMSKERSHIVNRLSQSATNDALKGYAIQLQNKTFEKIIDVRLKFQKSVTSSNLLPINSITYEEVKSEDSDKLLKQAKSELFELLDGLFSLRNELEDNEENKITSPKKRSFSKYSEVTTKADSELNSKRNVVLTKWSAKVSNSSGSNAMNANKFRTINQSFEQQVNNNLSDMDRLIKRTKLNRRNITPIGYNPEDHQKQQEEKDGDGHDDDEDIPEETMIRKKAQGSENPFIFDDEDFYRVLLNDLVDKKVQSSDPTTGITINLRSAQKVNKLKNNVDTKASKGRKLRYHIQEPIANFESSIGSWKWNDDQIDEFFASLLGQKVNMNEIDEDDNNNDEENDDDIIPEDNGIQLFG</sequence>
<evidence type="ECO:0000313" key="7">
    <source>
        <dbReference type="Proteomes" id="UP000002037"/>
    </source>
</evidence>
<dbReference type="VEuPathDB" id="FungiDB:CTRG_05808"/>
<dbReference type="InterPro" id="IPR012617">
    <property type="entry name" value="AATF_C"/>
</dbReference>
<proteinExistence type="inferred from homology"/>
<dbReference type="GeneID" id="8300157"/>
<feature type="compositionally biased region" description="Acidic residues" evidence="3">
    <location>
        <begin position="499"/>
        <end position="517"/>
    </location>
</feature>
<dbReference type="AlphaFoldDB" id="C5MIB5"/>
<keyword evidence="7" id="KW-1185">Reference proteome</keyword>
<comment type="similarity">
    <text evidence="1">Belongs to the AATF family.</text>
</comment>
<dbReference type="PANTHER" id="PTHR15565">
    <property type="entry name" value="AATF PROTEIN APOPTOSIS ANTAGONIZING TRANSCRIPTION FACTOR"/>
    <property type="match status" value="1"/>
</dbReference>
<evidence type="ECO:0000256" key="3">
    <source>
        <dbReference type="SAM" id="MobiDB-lite"/>
    </source>
</evidence>
<dbReference type="Proteomes" id="UP000002037">
    <property type="component" value="Unassembled WGS sequence"/>
</dbReference>
<dbReference type="InterPro" id="IPR025160">
    <property type="entry name" value="AATF"/>
</dbReference>
<evidence type="ECO:0000259" key="4">
    <source>
        <dbReference type="Pfam" id="PF08164"/>
    </source>
</evidence>
<organism evidence="6 7">
    <name type="scientific">Candida tropicalis (strain ATCC MYA-3404 / T1)</name>
    <name type="common">Yeast</name>
    <dbReference type="NCBI Taxonomy" id="294747"/>
    <lineage>
        <taxon>Eukaryota</taxon>
        <taxon>Fungi</taxon>
        <taxon>Dikarya</taxon>
        <taxon>Ascomycota</taxon>
        <taxon>Saccharomycotina</taxon>
        <taxon>Pichiomycetes</taxon>
        <taxon>Debaryomycetaceae</taxon>
        <taxon>Candida/Lodderomyces clade</taxon>
        <taxon>Candida</taxon>
    </lineage>
</organism>
<dbReference type="KEGG" id="ctp:CTRG_05808"/>
<dbReference type="InterPro" id="IPR039223">
    <property type="entry name" value="AATF/Bfr2"/>
</dbReference>
<feature type="region of interest" description="Disordered" evidence="3">
    <location>
        <begin position="355"/>
        <end position="384"/>
    </location>
</feature>